<name>A0AAQ3NQD5_VIGMU</name>
<dbReference type="PROSITE" id="PS50303">
    <property type="entry name" value="PUM_HD"/>
    <property type="match status" value="1"/>
</dbReference>
<dbReference type="AlphaFoldDB" id="A0AAQ3NQD5"/>
<accession>A0AAQ3NQD5</accession>
<protein>
    <recommendedName>
        <fullName evidence="6">PUM-HD domain-containing protein</fullName>
    </recommendedName>
</protein>
<dbReference type="PROSITE" id="PS50302">
    <property type="entry name" value="PUM"/>
    <property type="match status" value="3"/>
</dbReference>
<dbReference type="GO" id="GO:0003729">
    <property type="term" value="F:mRNA binding"/>
    <property type="evidence" value="ECO:0007669"/>
    <property type="project" value="TreeGrafter"/>
</dbReference>
<dbReference type="Proteomes" id="UP001374535">
    <property type="component" value="Chromosome 5"/>
</dbReference>
<dbReference type="InterPro" id="IPR033133">
    <property type="entry name" value="PUM-HD"/>
</dbReference>
<reference evidence="7 8" key="1">
    <citation type="journal article" date="2023" name="Life. Sci Alliance">
        <title>Evolutionary insights into 3D genome organization and epigenetic landscape of Vigna mungo.</title>
        <authorList>
            <person name="Junaid A."/>
            <person name="Singh B."/>
            <person name="Bhatia S."/>
        </authorList>
    </citation>
    <scope>NUCLEOTIDE SEQUENCE [LARGE SCALE GENOMIC DNA]</scope>
    <source>
        <strain evidence="7">Urdbean</strain>
    </source>
</reference>
<feature type="compositionally biased region" description="Polar residues" evidence="5">
    <location>
        <begin position="22"/>
        <end position="34"/>
    </location>
</feature>
<evidence type="ECO:0000256" key="2">
    <source>
        <dbReference type="ARBA" id="ARBA00022845"/>
    </source>
</evidence>
<dbReference type="InterPro" id="IPR016024">
    <property type="entry name" value="ARM-type_fold"/>
</dbReference>
<dbReference type="GO" id="GO:0006417">
    <property type="term" value="P:regulation of translation"/>
    <property type="evidence" value="ECO:0007669"/>
    <property type="project" value="UniProtKB-KW"/>
</dbReference>
<dbReference type="InterPro" id="IPR001313">
    <property type="entry name" value="Pumilio_RNA-bd_rpt"/>
</dbReference>
<dbReference type="Pfam" id="PF00806">
    <property type="entry name" value="PUF"/>
    <property type="match status" value="2"/>
</dbReference>
<dbReference type="InterPro" id="IPR012959">
    <property type="entry name" value="CPL_dom"/>
</dbReference>
<organism evidence="7 8">
    <name type="scientific">Vigna mungo</name>
    <name type="common">Black gram</name>
    <name type="synonym">Phaseolus mungo</name>
    <dbReference type="NCBI Taxonomy" id="3915"/>
    <lineage>
        <taxon>Eukaryota</taxon>
        <taxon>Viridiplantae</taxon>
        <taxon>Streptophyta</taxon>
        <taxon>Embryophyta</taxon>
        <taxon>Tracheophyta</taxon>
        <taxon>Spermatophyta</taxon>
        <taxon>Magnoliopsida</taxon>
        <taxon>eudicotyledons</taxon>
        <taxon>Gunneridae</taxon>
        <taxon>Pentapetalae</taxon>
        <taxon>rosids</taxon>
        <taxon>fabids</taxon>
        <taxon>Fabales</taxon>
        <taxon>Fabaceae</taxon>
        <taxon>Papilionoideae</taxon>
        <taxon>50 kb inversion clade</taxon>
        <taxon>NPAAA clade</taxon>
        <taxon>indigoferoid/millettioid clade</taxon>
        <taxon>Phaseoleae</taxon>
        <taxon>Vigna</taxon>
    </lineage>
</organism>
<gene>
    <name evidence="7" type="ORF">V8G54_017287</name>
</gene>
<feature type="repeat" description="Pumilio" evidence="4">
    <location>
        <begin position="148"/>
        <end position="183"/>
    </location>
</feature>
<evidence type="ECO:0000313" key="7">
    <source>
        <dbReference type="EMBL" id="WVZ12757.1"/>
    </source>
</evidence>
<keyword evidence="1" id="KW-0677">Repeat</keyword>
<dbReference type="InterPro" id="IPR011989">
    <property type="entry name" value="ARM-like"/>
</dbReference>
<sequence>MAAKKQDAGNTKKRKRLDTKTQESPSHSKTSNLAASKKHKPHSVAKDKKEQKPTLTGRERRLHAKELADARKKKRKRHYTLEQELARLWEKMRRHEIAKEDRAKLVTEAVQKMKGKIPEIAGSHISSRVLQTCVKHCSQSERDAVFEELSPHFLNLAYNAYAVHLVKKMLDNASKKQLAGFISTLHGHVAPLLRHMVGSVVVEHAYELANAAQKQELLLELYSTELQLFKDLVSLKESRDGAKIGTLCVKYGNAKERKKIIKGLKGHVDKTAYHQYGCMVSNLTPIHGLVVPLSKFRLFMLPSITGHRLKGKKIFDLVLVCILSVVDDTKLITKSISDRFLDWKPIYNALTHAYTPEKEYNLYILYSVIIRELQSVLKELVLDKNGRRPLLQLLHPNSSRYFSPDDFATLSLSIPSLSLKDQSEAGSLTETTKVSLGDNESEEDMAVDEVNKDKISVDDSDLAESGKKDPLVRRQELLIKSGLADSLLDVCIESVGELLRSNFGKEILYEVAAGGSDGIMHPTLDDKINSLHNAVASLAAMPKPADSQEEHVLENFHSSRTIRKLILDCPNFASTLWEKAFKGKSELWAHGHRTRSLKNKQTNDCLVWRRGHYISRGQVWYKISVAKL</sequence>
<keyword evidence="2" id="KW-0810">Translation regulation</keyword>
<dbReference type="PANTHER" id="PTHR13389">
    <property type="entry name" value="PUMILIO HOMOLOG 3"/>
    <property type="match status" value="1"/>
</dbReference>
<feature type="region of interest" description="Disordered" evidence="5">
    <location>
        <begin position="1"/>
        <end position="77"/>
    </location>
</feature>
<evidence type="ECO:0000259" key="6">
    <source>
        <dbReference type="PROSITE" id="PS50303"/>
    </source>
</evidence>
<dbReference type="GO" id="GO:0005730">
    <property type="term" value="C:nucleolus"/>
    <property type="evidence" value="ECO:0007669"/>
    <property type="project" value="TreeGrafter"/>
</dbReference>
<evidence type="ECO:0000313" key="8">
    <source>
        <dbReference type="Proteomes" id="UP001374535"/>
    </source>
</evidence>
<evidence type="ECO:0000256" key="3">
    <source>
        <dbReference type="ARBA" id="ARBA00022884"/>
    </source>
</evidence>
<dbReference type="SMART" id="SM00025">
    <property type="entry name" value="Pumilio"/>
    <property type="match status" value="3"/>
</dbReference>
<dbReference type="EMBL" id="CP144696">
    <property type="protein sequence ID" value="WVZ12757.1"/>
    <property type="molecule type" value="Genomic_DNA"/>
</dbReference>
<feature type="domain" description="PUM-HD" evidence="6">
    <location>
        <begin position="3"/>
        <end position="397"/>
    </location>
</feature>
<dbReference type="PANTHER" id="PTHR13389:SF0">
    <property type="entry name" value="PUMILIO HOMOLOG 3"/>
    <property type="match status" value="1"/>
</dbReference>
<dbReference type="InterPro" id="IPR040059">
    <property type="entry name" value="PUM3"/>
</dbReference>
<dbReference type="SUPFAM" id="SSF48371">
    <property type="entry name" value="ARM repeat"/>
    <property type="match status" value="1"/>
</dbReference>
<feature type="region of interest" description="Disordered" evidence="5">
    <location>
        <begin position="428"/>
        <end position="451"/>
    </location>
</feature>
<evidence type="ECO:0000256" key="5">
    <source>
        <dbReference type="SAM" id="MobiDB-lite"/>
    </source>
</evidence>
<feature type="repeat" description="Pumilio" evidence="4">
    <location>
        <begin position="112"/>
        <end position="147"/>
    </location>
</feature>
<evidence type="ECO:0000256" key="1">
    <source>
        <dbReference type="ARBA" id="ARBA00022737"/>
    </source>
</evidence>
<dbReference type="Gene3D" id="1.25.10.10">
    <property type="entry name" value="Leucine-rich Repeat Variant"/>
    <property type="match status" value="1"/>
</dbReference>
<feature type="repeat" description="Pumilio" evidence="4">
    <location>
        <begin position="184"/>
        <end position="220"/>
    </location>
</feature>
<proteinExistence type="predicted"/>
<keyword evidence="3" id="KW-0694">RNA-binding</keyword>
<evidence type="ECO:0000256" key="4">
    <source>
        <dbReference type="PROSITE-ProRule" id="PRU00317"/>
    </source>
</evidence>
<dbReference type="Pfam" id="PF08144">
    <property type="entry name" value="CPL"/>
    <property type="match status" value="1"/>
</dbReference>
<keyword evidence="8" id="KW-1185">Reference proteome</keyword>